<dbReference type="PANTHER" id="PTHR21310:SF15">
    <property type="entry name" value="AMINOGLYCOSIDE PHOSPHOTRANSFERASE DOMAIN-CONTAINING PROTEIN"/>
    <property type="match status" value="1"/>
</dbReference>
<dbReference type="OMA" id="DRWHDFV"/>
<dbReference type="KEGG" id="cim:CIMG_10666"/>
<accession>A0A0D8JTE2</accession>
<feature type="domain" description="Aminoglycoside phosphotransferase" evidence="1">
    <location>
        <begin position="80"/>
        <end position="326"/>
    </location>
</feature>
<dbReference type="Pfam" id="PF01636">
    <property type="entry name" value="APH"/>
    <property type="match status" value="1"/>
</dbReference>
<reference evidence="3" key="1">
    <citation type="journal article" date="2009" name="Genome Res.">
        <title>Comparative genomic analyses of the human fungal pathogens Coccidioides and their relatives.</title>
        <authorList>
            <person name="Sharpton T.J."/>
            <person name="Stajich J.E."/>
            <person name="Rounsley S.D."/>
            <person name="Gardner M.J."/>
            <person name="Wortman J.R."/>
            <person name="Jordar V.S."/>
            <person name="Maiti R."/>
            <person name="Kodira C.D."/>
            <person name="Neafsey D.E."/>
            <person name="Zeng Q."/>
            <person name="Hung C.-Y."/>
            <person name="McMahan C."/>
            <person name="Muszewska A."/>
            <person name="Grynberg M."/>
            <person name="Mandel M.A."/>
            <person name="Kellner E.M."/>
            <person name="Barker B.M."/>
            <person name="Galgiani J.N."/>
            <person name="Orbach M.J."/>
            <person name="Kirkland T.N."/>
            <person name="Cole G.T."/>
            <person name="Henn M.R."/>
            <person name="Birren B.W."/>
            <person name="Taylor J.W."/>
        </authorList>
    </citation>
    <scope>NUCLEOTIDE SEQUENCE [LARGE SCALE GENOMIC DNA]</scope>
    <source>
        <strain evidence="3">RS</strain>
    </source>
</reference>
<organism evidence="2 3">
    <name type="scientific">Coccidioides immitis (strain RS)</name>
    <name type="common">Valley fever fungus</name>
    <dbReference type="NCBI Taxonomy" id="246410"/>
    <lineage>
        <taxon>Eukaryota</taxon>
        <taxon>Fungi</taxon>
        <taxon>Dikarya</taxon>
        <taxon>Ascomycota</taxon>
        <taxon>Pezizomycotina</taxon>
        <taxon>Eurotiomycetes</taxon>
        <taxon>Eurotiomycetidae</taxon>
        <taxon>Onygenales</taxon>
        <taxon>Onygenaceae</taxon>
        <taxon>Coccidioides</taxon>
    </lineage>
</organism>
<dbReference type="RefSeq" id="XP_012214278.1">
    <property type="nucleotide sequence ID" value="XM_012358855.1"/>
</dbReference>
<dbReference type="EMBL" id="GG704911">
    <property type="protein sequence ID" value="KJF60221.1"/>
    <property type="molecule type" value="Genomic_DNA"/>
</dbReference>
<dbReference type="InterPro" id="IPR011009">
    <property type="entry name" value="Kinase-like_dom_sf"/>
</dbReference>
<keyword evidence="3" id="KW-1185">Reference proteome</keyword>
<dbReference type="OrthoDB" id="5327538at2759"/>
<dbReference type="GeneID" id="24163382"/>
<dbReference type="Proteomes" id="UP000001261">
    <property type="component" value="Unassembled WGS sequence"/>
</dbReference>
<reference evidence="3" key="2">
    <citation type="journal article" date="2010" name="Genome Res.">
        <title>Population genomic sequencing of Coccidioides fungi reveals recent hybridization and transposon control.</title>
        <authorList>
            <person name="Neafsey D.E."/>
            <person name="Barker B.M."/>
            <person name="Sharpton T.J."/>
            <person name="Stajich J.E."/>
            <person name="Park D.J."/>
            <person name="Whiston E."/>
            <person name="Hung C.-Y."/>
            <person name="McMahan C."/>
            <person name="White J."/>
            <person name="Sykes S."/>
            <person name="Heiman D."/>
            <person name="Young S."/>
            <person name="Zeng Q."/>
            <person name="Abouelleil A."/>
            <person name="Aftuck L."/>
            <person name="Bessette D."/>
            <person name="Brown A."/>
            <person name="FitzGerald M."/>
            <person name="Lui A."/>
            <person name="Macdonald J.P."/>
            <person name="Priest M."/>
            <person name="Orbach M.J."/>
            <person name="Galgiani J.N."/>
            <person name="Kirkland T.N."/>
            <person name="Cole G.T."/>
            <person name="Birren B.W."/>
            <person name="Henn M.R."/>
            <person name="Taylor J.W."/>
            <person name="Rounsley S.D."/>
        </authorList>
    </citation>
    <scope>GENOME REANNOTATION</scope>
    <source>
        <strain evidence="3">RS</strain>
    </source>
</reference>
<proteinExistence type="predicted"/>
<evidence type="ECO:0000313" key="2">
    <source>
        <dbReference type="EMBL" id="KJF60221.1"/>
    </source>
</evidence>
<dbReference type="InterPro" id="IPR051678">
    <property type="entry name" value="AGP_Transferase"/>
</dbReference>
<dbReference type="InParanoid" id="A0A0D8JTE2"/>
<dbReference type="InterPro" id="IPR002575">
    <property type="entry name" value="Aminoglycoside_PTrfase"/>
</dbReference>
<dbReference type="SUPFAM" id="SSF56112">
    <property type="entry name" value="Protein kinase-like (PK-like)"/>
    <property type="match status" value="1"/>
</dbReference>
<protein>
    <recommendedName>
        <fullName evidence="1">Aminoglycoside phosphotransferase domain-containing protein</fullName>
    </recommendedName>
</protein>
<name>A0A0D8JTE2_COCIM</name>
<evidence type="ECO:0000259" key="1">
    <source>
        <dbReference type="Pfam" id="PF01636"/>
    </source>
</evidence>
<sequence>MPSTIQRLRIFRYAKFDIDALCCLASRLRSGISCFCDTSQAPFNGSLNWAVSVFFVDGVEWLLRSPLNENGAILCPQTNSMLLESEAVTIKYIRAHSSIPVPEIFAYSCSKENEIGIPYILMSKAPGYPLRLHWTHMSPEGKAKILRQLGSITWQLCQLKFDQIGSLFEGAHDPVIKTCLTRGLLVHERHTLDLPRGPFASATDFYKALISAFQEHASILPLSPRCFFAPLPLPEEYEDNSQFQRSRDRWHDFVALGSKIDGSENRADYTIVGDLLAETRLKWVKDTYFEEDSCRYSLHHPDISVNNIFIDEEYNITCLIDWAFCSSLPLSVAVTEPGLPQSRHELSEQLREEFRQGFQETPYVMSQQVDLKERALLCRILQHSRPMWLLSRVLNFDATVDYPLLNDLWAIVNPNRGHLLMEFKTRQSWDQYMELHALLKEDDHPFDVAERNHFDQRSQFDLTVAKKLTLISQWSSRYSKPSFSGLRAASAAFIADKTLWKWVDRCIMDLQEKV</sequence>
<evidence type="ECO:0000313" key="3">
    <source>
        <dbReference type="Proteomes" id="UP000001261"/>
    </source>
</evidence>
<dbReference type="VEuPathDB" id="FungiDB:CIMG_10666"/>
<gene>
    <name evidence="2" type="ORF">CIMG_10666</name>
</gene>
<dbReference type="PANTHER" id="PTHR21310">
    <property type="entry name" value="AMINOGLYCOSIDE PHOSPHOTRANSFERASE-RELATED-RELATED"/>
    <property type="match status" value="1"/>
</dbReference>
<dbReference type="AlphaFoldDB" id="A0A0D8JTE2"/>